<feature type="signal peptide" evidence="1">
    <location>
        <begin position="1"/>
        <end position="19"/>
    </location>
</feature>
<keyword evidence="3" id="KW-1185">Reference proteome</keyword>
<dbReference type="EMBL" id="CP014782">
    <property type="protein sequence ID" value="AQS40523.1"/>
    <property type="molecule type" value="Genomic_DNA"/>
</dbReference>
<dbReference type="RefSeq" id="WP_077755302.1">
    <property type="nucleotide sequence ID" value="NZ_CP014782.1"/>
</dbReference>
<accession>A0A1S6HYC2</accession>
<protein>
    <submittedName>
        <fullName evidence="2">Uncharacterized protein</fullName>
    </submittedName>
</protein>
<sequence length="146" mass="16627">MIKKILIGTMLLLTPLAQANELEQNDPFIISSQYGEVVSGDIVQYIQDQGGVIENIFNPAPRVIDPDYKKYFKWDGWTMTFMNISGACKVLVTRVTSGKGYDELWNHVSPAWDVFEHPPYSDNSTWVRKEPIIAMDCNDDIPGINW</sequence>
<feature type="chain" id="PRO_5012526348" evidence="1">
    <location>
        <begin position="20"/>
        <end position="146"/>
    </location>
</feature>
<keyword evidence="1" id="KW-0732">Signal</keyword>
<gene>
    <name evidence="2" type="ORF">Sps_05459</name>
</gene>
<evidence type="ECO:0000313" key="3">
    <source>
        <dbReference type="Proteomes" id="UP000189545"/>
    </source>
</evidence>
<dbReference type="AlphaFoldDB" id="A0A1S6HYC2"/>
<evidence type="ECO:0000313" key="2">
    <source>
        <dbReference type="EMBL" id="AQS40523.1"/>
    </source>
</evidence>
<dbReference type="KEGG" id="spsw:Sps_05459"/>
<dbReference type="Proteomes" id="UP000189545">
    <property type="component" value="Chromosome"/>
</dbReference>
<reference evidence="2 3" key="1">
    <citation type="submission" date="2016-03" db="EMBL/GenBank/DDBJ databases">
        <title>Complete genome sequence of Shewanella psychrophila WP2, a deep sea bacterium isolated from west Pacific sediment.</title>
        <authorList>
            <person name="Xu G."/>
            <person name="Jian H."/>
        </authorList>
    </citation>
    <scope>NUCLEOTIDE SEQUENCE [LARGE SCALE GENOMIC DNA]</scope>
    <source>
        <strain evidence="2 3">WP2</strain>
    </source>
</reference>
<name>A0A1S6HYC2_9GAMM</name>
<dbReference type="STRING" id="225848.Sps_05459"/>
<proteinExistence type="predicted"/>
<organism evidence="2 3">
    <name type="scientific">Shewanella psychrophila</name>
    <dbReference type="NCBI Taxonomy" id="225848"/>
    <lineage>
        <taxon>Bacteria</taxon>
        <taxon>Pseudomonadati</taxon>
        <taxon>Pseudomonadota</taxon>
        <taxon>Gammaproteobacteria</taxon>
        <taxon>Alteromonadales</taxon>
        <taxon>Shewanellaceae</taxon>
        <taxon>Shewanella</taxon>
    </lineage>
</organism>
<evidence type="ECO:0000256" key="1">
    <source>
        <dbReference type="SAM" id="SignalP"/>
    </source>
</evidence>